<comment type="caution">
    <text evidence="1">The sequence shown here is derived from an EMBL/GenBank/DDBJ whole genome shotgun (WGS) entry which is preliminary data.</text>
</comment>
<sequence>MEPPVTLIIKAPNQKYTDQAVSCCLDWTVGRLKSHLAQVYPSKPLCPSCALSSFLTFHILDLVLTAHLLKLSPA</sequence>
<organism evidence="1 2">
    <name type="scientific">Sphaerodactylus townsendi</name>
    <dbReference type="NCBI Taxonomy" id="933632"/>
    <lineage>
        <taxon>Eukaryota</taxon>
        <taxon>Metazoa</taxon>
        <taxon>Chordata</taxon>
        <taxon>Craniata</taxon>
        <taxon>Vertebrata</taxon>
        <taxon>Euteleostomi</taxon>
        <taxon>Lepidosauria</taxon>
        <taxon>Squamata</taxon>
        <taxon>Bifurcata</taxon>
        <taxon>Gekkota</taxon>
        <taxon>Sphaerodactylidae</taxon>
        <taxon>Sphaerodactylus</taxon>
    </lineage>
</organism>
<gene>
    <name evidence="1" type="primary">HERPUD2_1</name>
    <name evidence="1" type="ORF">K3G42_009030</name>
</gene>
<proteinExistence type="predicted"/>
<evidence type="ECO:0000313" key="2">
    <source>
        <dbReference type="Proteomes" id="UP000827872"/>
    </source>
</evidence>
<reference evidence="1" key="1">
    <citation type="submission" date="2021-08" db="EMBL/GenBank/DDBJ databases">
        <title>The first chromosome-level gecko genome reveals the dynamic sex chromosomes of Neotropical dwarf geckos (Sphaerodactylidae: Sphaerodactylus).</title>
        <authorList>
            <person name="Pinto B.J."/>
            <person name="Keating S.E."/>
            <person name="Gamble T."/>
        </authorList>
    </citation>
    <scope>NUCLEOTIDE SEQUENCE</scope>
    <source>
        <strain evidence="1">TG3544</strain>
    </source>
</reference>
<dbReference type="Proteomes" id="UP000827872">
    <property type="component" value="Linkage Group LG11"/>
</dbReference>
<keyword evidence="2" id="KW-1185">Reference proteome</keyword>
<accession>A0ACB8FTL4</accession>
<evidence type="ECO:0000313" key="1">
    <source>
        <dbReference type="EMBL" id="KAH8010605.1"/>
    </source>
</evidence>
<protein>
    <submittedName>
        <fullName evidence="1">Homocysteine-responsive endoplasmic reticulum-resident ubiquitin-like domain member 2 protein</fullName>
    </submittedName>
</protein>
<name>A0ACB8FTL4_9SAUR</name>
<dbReference type="EMBL" id="CM037624">
    <property type="protein sequence ID" value="KAH8010605.1"/>
    <property type="molecule type" value="Genomic_DNA"/>
</dbReference>